<dbReference type="Gene3D" id="3.40.50.1820">
    <property type="entry name" value="alpha/beta hydrolase"/>
    <property type="match status" value="1"/>
</dbReference>
<evidence type="ECO:0000256" key="6">
    <source>
        <dbReference type="RuleBase" id="RU361156"/>
    </source>
</evidence>
<keyword evidence="9" id="KW-1185">Reference proteome</keyword>
<dbReference type="Proteomes" id="UP001586593">
    <property type="component" value="Unassembled WGS sequence"/>
</dbReference>
<protein>
    <recommendedName>
        <fullName evidence="6">Carboxypeptidase</fullName>
        <ecNumber evidence="6">3.4.16.-</ecNumber>
    </recommendedName>
</protein>
<organism evidence="8 9">
    <name type="scientific">Phialemonium thermophilum</name>
    <dbReference type="NCBI Taxonomy" id="223376"/>
    <lineage>
        <taxon>Eukaryota</taxon>
        <taxon>Fungi</taxon>
        <taxon>Dikarya</taxon>
        <taxon>Ascomycota</taxon>
        <taxon>Pezizomycotina</taxon>
        <taxon>Sordariomycetes</taxon>
        <taxon>Sordariomycetidae</taxon>
        <taxon>Cephalothecales</taxon>
        <taxon>Cephalothecaceae</taxon>
        <taxon>Phialemonium</taxon>
    </lineage>
</organism>
<dbReference type="PROSITE" id="PS00131">
    <property type="entry name" value="CARBOXYPEPT_SER_SER"/>
    <property type="match status" value="1"/>
</dbReference>
<evidence type="ECO:0000256" key="7">
    <source>
        <dbReference type="SAM" id="MobiDB-lite"/>
    </source>
</evidence>
<dbReference type="PROSITE" id="PS00560">
    <property type="entry name" value="CARBOXYPEPT_SER_HIS"/>
    <property type="match status" value="1"/>
</dbReference>
<evidence type="ECO:0000256" key="5">
    <source>
        <dbReference type="ARBA" id="ARBA00023180"/>
    </source>
</evidence>
<dbReference type="PRINTS" id="PR00724">
    <property type="entry name" value="CRBOXYPTASEC"/>
</dbReference>
<feature type="region of interest" description="Disordered" evidence="7">
    <location>
        <begin position="606"/>
        <end position="627"/>
    </location>
</feature>
<name>A0ABR3WE13_9PEZI</name>
<feature type="signal peptide" evidence="6">
    <location>
        <begin position="1"/>
        <end position="23"/>
    </location>
</feature>
<reference evidence="8 9" key="1">
    <citation type="journal article" date="2024" name="Commun. Biol.">
        <title>Comparative genomic analysis of thermophilic fungi reveals convergent evolutionary adaptations and gene losses.</title>
        <authorList>
            <person name="Steindorff A.S."/>
            <person name="Aguilar-Pontes M.V."/>
            <person name="Robinson A.J."/>
            <person name="Andreopoulos B."/>
            <person name="LaButti K."/>
            <person name="Kuo A."/>
            <person name="Mondo S."/>
            <person name="Riley R."/>
            <person name="Otillar R."/>
            <person name="Haridas S."/>
            <person name="Lipzen A."/>
            <person name="Grimwood J."/>
            <person name="Schmutz J."/>
            <person name="Clum A."/>
            <person name="Reid I.D."/>
            <person name="Moisan M.C."/>
            <person name="Butler G."/>
            <person name="Nguyen T.T.M."/>
            <person name="Dewar K."/>
            <person name="Conant G."/>
            <person name="Drula E."/>
            <person name="Henrissat B."/>
            <person name="Hansel C."/>
            <person name="Singer S."/>
            <person name="Hutchinson M.I."/>
            <person name="de Vries R.P."/>
            <person name="Natvig D.O."/>
            <person name="Powell A.J."/>
            <person name="Tsang A."/>
            <person name="Grigoriev I.V."/>
        </authorList>
    </citation>
    <scope>NUCLEOTIDE SEQUENCE [LARGE SCALE GENOMIC DNA]</scope>
    <source>
        <strain evidence="8 9">ATCC 24622</strain>
    </source>
</reference>
<dbReference type="EMBL" id="JAZHXJ010000488">
    <property type="protein sequence ID" value="KAL1859599.1"/>
    <property type="molecule type" value="Genomic_DNA"/>
</dbReference>
<keyword evidence="6" id="KW-0732">Signal</keyword>
<accession>A0ABR3WE13</accession>
<dbReference type="EC" id="3.4.16.-" evidence="6"/>
<dbReference type="SUPFAM" id="SSF53474">
    <property type="entry name" value="alpha/beta-Hydrolases"/>
    <property type="match status" value="1"/>
</dbReference>
<keyword evidence="3 6" id="KW-0645">Protease</keyword>
<evidence type="ECO:0000313" key="8">
    <source>
        <dbReference type="EMBL" id="KAL1859599.1"/>
    </source>
</evidence>
<gene>
    <name evidence="8" type="ORF">VTK73DRAFT_7533</name>
</gene>
<dbReference type="InterPro" id="IPR029058">
    <property type="entry name" value="AB_hydrolase_fold"/>
</dbReference>
<keyword evidence="5" id="KW-0325">Glycoprotein</keyword>
<dbReference type="PANTHER" id="PTHR11802">
    <property type="entry name" value="SERINE PROTEASE FAMILY S10 SERINE CARBOXYPEPTIDASE"/>
    <property type="match status" value="1"/>
</dbReference>
<dbReference type="InterPro" id="IPR018202">
    <property type="entry name" value="Ser_caboxypep_ser_AS"/>
</dbReference>
<evidence type="ECO:0000313" key="9">
    <source>
        <dbReference type="Proteomes" id="UP001586593"/>
    </source>
</evidence>
<comment type="caution">
    <text evidence="8">The sequence shown here is derived from an EMBL/GenBank/DDBJ whole genome shotgun (WGS) entry which is preliminary data.</text>
</comment>
<dbReference type="InterPro" id="IPR001563">
    <property type="entry name" value="Peptidase_S10"/>
</dbReference>
<dbReference type="PANTHER" id="PTHR11802:SF404">
    <property type="entry name" value="CARBOXYPEPTIDASE"/>
    <property type="match status" value="1"/>
</dbReference>
<feature type="chain" id="PRO_5044993072" description="Carboxypeptidase" evidence="6">
    <location>
        <begin position="24"/>
        <end position="673"/>
    </location>
</feature>
<comment type="similarity">
    <text evidence="1 6">Belongs to the peptidase S10 family.</text>
</comment>
<proteinExistence type="inferred from homology"/>
<sequence length="673" mass="71897">MSLLSQLSLFPAVLLVLLGHCAAQFAPSHATNLTTVASPIDPSITISYRVPDGACTTAFDTQEQYTGWVNVPGPFPTNLFFWFVAAREPTALLTIWLNGGPGSSSMFGFFAESGPCEVVEVAADHLETVAREWGWDRASNMLFIDQPNQVGFSYDIPTNGSMDLVNDATFIPPRPAPEGRPEGTFLNGTFSSLNASNTANTTEVAAMAIWHMLQGFLAAFPQYNPPDNSSLGVNLFAESYGGKYGPIFAQTWEEQNAKRENGTLGASTLEIHLASLGIMNGCVDDLIQGPSYVTMAVNNTYGLEALSSVRADLANATFYQPGGCREKILQCRNASASLDLGVETAAHVDDICADATKTCNDQLLSPYGDSGRSLYDIAHRLPDSFPPKYYIDYLNSRVVQEAIGSVVNYTDTSSAVYNAFSATGDWEREDMVPKLAALLNSGVRLGLVYGDRDFICNWFGGEAISMSIASTAGGEYADHFPNAGYAPIIVNDSYIGGVVRQFGNLSFSRIYQSGHFVPAYQPETAFQVFARIIMGTSVSTGERIDLSAFNTTGPLNATSTLSLPPSPSATCYVRDLAGSCPDDAVQSILSGEGVIVNGVWYPESKDWPGATSTKTTPTTTHPPPTGTVASMSLTGLFTATATPNSAVPQSLPSRRGWQFFGPVALAVGSTLIT</sequence>
<keyword evidence="2 6" id="KW-0121">Carboxypeptidase</keyword>
<evidence type="ECO:0000256" key="1">
    <source>
        <dbReference type="ARBA" id="ARBA00009431"/>
    </source>
</evidence>
<evidence type="ECO:0000256" key="3">
    <source>
        <dbReference type="ARBA" id="ARBA00022670"/>
    </source>
</evidence>
<dbReference type="InterPro" id="IPR033124">
    <property type="entry name" value="Ser_caboxypep_his_AS"/>
</dbReference>
<evidence type="ECO:0000256" key="2">
    <source>
        <dbReference type="ARBA" id="ARBA00022645"/>
    </source>
</evidence>
<keyword evidence="4 6" id="KW-0378">Hydrolase</keyword>
<evidence type="ECO:0000256" key="4">
    <source>
        <dbReference type="ARBA" id="ARBA00022801"/>
    </source>
</evidence>
<dbReference type="Pfam" id="PF00450">
    <property type="entry name" value="Peptidase_S10"/>
    <property type="match status" value="1"/>
</dbReference>